<dbReference type="Gene3D" id="3.40.50.720">
    <property type="entry name" value="NAD(P)-binding Rossmann-like Domain"/>
    <property type="match status" value="1"/>
</dbReference>
<reference evidence="2" key="1">
    <citation type="submission" date="2018-04" db="EMBL/GenBank/DDBJ databases">
        <title>Genomes of Endosymbiotic and Endophytic Bradyrhizobium Publication status.</title>
        <authorList>
            <person name="Guha S."/>
            <person name="Jorrin B."/>
            <person name="Sarkar M."/>
            <person name="Poole P.S."/>
            <person name="DasGupta M."/>
        </authorList>
    </citation>
    <scope>NUCLEOTIDE SEQUENCE</scope>
    <source>
        <strain evidence="2">WBOS16</strain>
    </source>
</reference>
<proteinExistence type="predicted"/>
<dbReference type="RefSeq" id="WP_257175942.1">
    <property type="nucleotide sequence ID" value="NZ_CP028989.1"/>
</dbReference>
<dbReference type="PANTHER" id="PTHR37809">
    <property type="entry name" value="RIBOSOMAL PROTEIN S12 METHYLTHIOTRANSFERASE ACCESSORY FACTOR YCAO"/>
    <property type="match status" value="1"/>
</dbReference>
<evidence type="ECO:0000259" key="1">
    <source>
        <dbReference type="PROSITE" id="PS51664"/>
    </source>
</evidence>
<accession>A0AAE9SY47</accession>
<organism evidence="2 3">
    <name type="scientific">Bradyrhizobium betae</name>
    <dbReference type="NCBI Taxonomy" id="244734"/>
    <lineage>
        <taxon>Bacteria</taxon>
        <taxon>Pseudomonadati</taxon>
        <taxon>Pseudomonadota</taxon>
        <taxon>Alphaproteobacteria</taxon>
        <taxon>Hyphomicrobiales</taxon>
        <taxon>Nitrobacteraceae</taxon>
        <taxon>Bradyrhizobium</taxon>
    </lineage>
</organism>
<dbReference type="NCBIfam" id="TIGR03882">
    <property type="entry name" value="cyclo_dehyd_2"/>
    <property type="match status" value="1"/>
</dbReference>
<evidence type="ECO:0000313" key="2">
    <source>
        <dbReference type="EMBL" id="UUO69916.1"/>
    </source>
</evidence>
<dbReference type="InterPro" id="IPR027624">
    <property type="entry name" value="TOMM_cyclo_SagD"/>
</dbReference>
<name>A0AAE9SY47_9BRAD</name>
<dbReference type="Pfam" id="PF02624">
    <property type="entry name" value="YcaO"/>
    <property type="match status" value="1"/>
</dbReference>
<gene>
    <name evidence="2" type="ORF">DCM83_30330</name>
</gene>
<dbReference type="AlphaFoldDB" id="A0AAE9SY47"/>
<dbReference type="PROSITE" id="PS51664">
    <property type="entry name" value="YCAO"/>
    <property type="match status" value="1"/>
</dbReference>
<dbReference type="InterPro" id="IPR022291">
    <property type="entry name" value="Bacteriocin_synth_cyclodeHase"/>
</dbReference>
<evidence type="ECO:0000313" key="3">
    <source>
        <dbReference type="Proteomes" id="UP001058872"/>
    </source>
</evidence>
<protein>
    <submittedName>
        <fullName evidence="2">Adenylate cyclase</fullName>
    </submittedName>
</protein>
<dbReference type="Gene3D" id="3.30.160.660">
    <property type="match status" value="1"/>
</dbReference>
<dbReference type="InterPro" id="IPR003776">
    <property type="entry name" value="YcaO-like_dom"/>
</dbReference>
<dbReference type="NCBIfam" id="TIGR00702">
    <property type="entry name" value="YcaO-type kinase domain"/>
    <property type="match status" value="1"/>
</dbReference>
<dbReference type="EMBL" id="CP028989">
    <property type="protein sequence ID" value="UUO69916.1"/>
    <property type="molecule type" value="Genomic_DNA"/>
</dbReference>
<dbReference type="NCBIfam" id="TIGR03604">
    <property type="entry name" value="TOMM_cyclo_SagD"/>
    <property type="match status" value="1"/>
</dbReference>
<dbReference type="InterPro" id="IPR049274">
    <property type="entry name" value="LynD/TruD_wHTH-like"/>
</dbReference>
<sequence>MQAEVVDYTASCCASPVRLCIKPNFSVELVEPMHVYLLSEHASHVLTGQLYCAIVPLLDGRYTIDEIHSLLSGTISSDVVDHVIARLSRLGFLVEAVDGTAPGVAAFWSELGFDPGRVVMQLRQSRISLMAVGNVSVVRLLTLISEAGLVADIRPVQRSGDAAATLPDLQVVVTDDYLRPEIEEINRIALKTRRPWMLVKPVGSVIWLGPIFVPCETGCWQCLAHRLRGNLEVKESIHRQRKAQADAPICLPTSRPALPSTVDLALHWTTTEIAKWLAGRTLGPEDGNVRAETLAGKILTLDHLSHGCQTHSLPHRPQCSCCGDPALIARRGFQPIMLESSPKRYVEESGHRSMTPEQTVARYQHLISPVSGVVTELTRISDPANHLVHTYRSSHSRGTVGSLRGLRRILRHTSSGKGKTSEQARASGLCEAIERYSFIYQGDEPRINATLAEMGENALRPECCLQFSEAQYADRETLNANSAVGNNWIPMRFDPGRPIDWTPVWSLTHGHQKFLPTATCYQWYPLPRNHEFCRADSNGNAAGNNLEEAICQGFLEVVERDCVALWWYNRLRRPAVDLASFDDPYFRDLEQYYRDVGREMWLLDLTADLGIPVVAAVSRRITGSSERLIVGYGAHFDPAVAVTRALTEMSQVGLELDKIPDELIDAEGAEWLLGARIEDKPYLVPDRLAPATKAVDFKSAWTGDIRDDVDIAVAACRRIGLEVLVLDLTRPDIGLNVVKVVVPGMRFFWKRFAPGRLYDVPVRLAWLNEPTPEALLNPTPMPF</sequence>
<dbReference type="Gene3D" id="3.90.930.60">
    <property type="match status" value="1"/>
</dbReference>
<dbReference type="Pfam" id="PF21084">
    <property type="entry name" value="WHD_DUF4423_like"/>
    <property type="match status" value="1"/>
</dbReference>
<feature type="domain" description="YcaO" evidence="1">
    <location>
        <begin position="416"/>
        <end position="783"/>
    </location>
</feature>
<dbReference type="PANTHER" id="PTHR37809:SF1">
    <property type="entry name" value="RIBOSOMAL PROTEIN S12 METHYLTHIOTRANSFERASE ACCESSORY FACTOR YCAO"/>
    <property type="match status" value="1"/>
</dbReference>
<dbReference type="Gene3D" id="3.30.1330.230">
    <property type="match status" value="1"/>
</dbReference>
<dbReference type="Proteomes" id="UP001058872">
    <property type="component" value="Chromosome"/>
</dbReference>
<dbReference type="Gene3D" id="3.30.40.250">
    <property type="match status" value="1"/>
</dbReference>